<organism evidence="1 2">
    <name type="scientific">Nitrosotalea devaniterrae</name>
    <dbReference type="NCBI Taxonomy" id="1078905"/>
    <lineage>
        <taxon>Archaea</taxon>
        <taxon>Nitrososphaerota</taxon>
        <taxon>Nitrososphaeria</taxon>
        <taxon>Nitrosotaleales</taxon>
        <taxon>Nitrosotaleaceae</taxon>
        <taxon>Nitrosotalea</taxon>
    </lineage>
</organism>
<protein>
    <submittedName>
        <fullName evidence="1">Putative transcriptional regulator, ArsR family</fullName>
    </submittedName>
</protein>
<dbReference type="InterPro" id="IPR036390">
    <property type="entry name" value="WH_DNA-bd_sf"/>
</dbReference>
<dbReference type="CDD" id="cd00090">
    <property type="entry name" value="HTH_ARSR"/>
    <property type="match status" value="1"/>
</dbReference>
<accession>A0A128A3M9</accession>
<dbReference type="AlphaFoldDB" id="A0A128A3M9"/>
<evidence type="ECO:0000313" key="2">
    <source>
        <dbReference type="Proteomes" id="UP000196239"/>
    </source>
</evidence>
<evidence type="ECO:0000313" key="1">
    <source>
        <dbReference type="EMBL" id="CUR51966.1"/>
    </source>
</evidence>
<dbReference type="InterPro" id="IPR036388">
    <property type="entry name" value="WH-like_DNA-bd_sf"/>
</dbReference>
<gene>
    <name evidence="1" type="ORF">NDEV_1201</name>
</gene>
<proteinExistence type="predicted"/>
<dbReference type="EMBL" id="LN890280">
    <property type="protein sequence ID" value="CUR51966.1"/>
    <property type="molecule type" value="Genomic_DNA"/>
</dbReference>
<sequence>MGTIYENAANDFLELASEQRLKIIFKLLEQKSKISNMAKELHATVQEVHRNFERLSNAGLIMKDKDGYYDLTTYGKTMCTQVPSLLFLSKNRKYFETHDFGDIPMKFIQRIGALAGGQQIKGFVNVLEQWKHVYKNADEYIYELFTEVPLDLIEPLLARVKRGITLNYIFSDTVIVPKGRKELLHKLGIKELLDKGLVERKMKEGVKVVVVLNEKEACILFPTLDGDADMREMFYSKDQLFHEWCLDYFRYCWYNSGPFQENKISE</sequence>
<name>A0A128A3M9_9ARCH</name>
<reference evidence="2" key="1">
    <citation type="submission" date="2015-10" db="EMBL/GenBank/DDBJ databases">
        <authorList>
            <person name="Lehtovirta-Morley L.E."/>
            <person name="Vieille C."/>
        </authorList>
    </citation>
    <scope>NUCLEOTIDE SEQUENCE [LARGE SCALE GENOMIC DNA]</scope>
</reference>
<dbReference type="KEGG" id="ndv:NDEV_1201"/>
<dbReference type="SUPFAM" id="SSF46785">
    <property type="entry name" value="Winged helix' DNA-binding domain"/>
    <property type="match status" value="1"/>
</dbReference>
<dbReference type="Proteomes" id="UP000196239">
    <property type="component" value="Chromosome 1"/>
</dbReference>
<keyword evidence="2" id="KW-1185">Reference proteome</keyword>
<dbReference type="InterPro" id="IPR011991">
    <property type="entry name" value="ArsR-like_HTH"/>
</dbReference>
<dbReference type="Gene3D" id="1.10.10.10">
    <property type="entry name" value="Winged helix-like DNA-binding domain superfamily/Winged helix DNA-binding domain"/>
    <property type="match status" value="1"/>
</dbReference>